<feature type="region of interest" description="Disordered" evidence="1">
    <location>
        <begin position="245"/>
        <end position="278"/>
    </location>
</feature>
<dbReference type="PANTHER" id="PTHR10773:SF19">
    <property type="match status" value="1"/>
</dbReference>
<evidence type="ECO:0000313" key="3">
    <source>
        <dbReference type="Proteomes" id="UP000814243"/>
    </source>
</evidence>
<sequence length="702" mass="81054">MDNASYEELYRTLSTAFDEPEDTHSPNTRKSSQPENQISIPCFVDDSDCSDEAESVFKSMNELESSEHIECCISETENIDPNSENAAYTLHPLPPLLKNTVSDRKDNQNIDCMNTNHFENIRDPSLNVTAPPSSVLFSEITYSPQSLNALSYNNSPLPHVFPELNSPINSIITNPISRPGSCVNFNKTPMPSDSSDTETDYFRNKVLKRKFSIKNFIKRKEKTLGHLKHKRLRLDSSSLESLNETALSDESTHVHEKKSRKGVKKTNPGKKRSKNDKAWIDNVRKVRCNLGEAYASRDGTLRQAKVMKSPCKCNLKCYEKCPELLRKKIFAKYWSLGEHVMQWNFIAKYVKKIDKQRHTTSPSTSSRRSFTYQYTMPVGSSVIKVCQVMFLNTLGISKKMVYTSLEKDQSESKIVDNRGRHGKHKTVITDAMIENVIRHVNSFKPVDSHLIRKDSSRKYLDPDLSFTKMFQLYREWCVEKQITKRDTAKSVRQYRGITNTHMNIGSFIPKKDQCDICHTYKNQRKPSEKETSDYENHLKEKRIARDLKASEKTESRNNSQVLAQNEVYDFKAHLDTKEWSKNTENEKISWTDIKEIFVDYTSDGHDHTEDIIYYKNRLSQERYKILNCGIQNCTRVTRNTQSASITCEEVLVPAYNKPLPLPALKVRDLQYLCNKGLIPQRHHNFFNSFEKKTDNSSDSAED</sequence>
<proteinExistence type="predicted"/>
<feature type="compositionally biased region" description="Polar residues" evidence="1">
    <location>
        <begin position="25"/>
        <end position="36"/>
    </location>
</feature>
<dbReference type="EMBL" id="JACEFF010000577">
    <property type="protein sequence ID" value="KAH9635007.1"/>
    <property type="molecule type" value="Genomic_DNA"/>
</dbReference>
<feature type="compositionally biased region" description="Basic residues" evidence="1">
    <location>
        <begin position="255"/>
        <end position="274"/>
    </location>
</feature>
<feature type="region of interest" description="Disordered" evidence="1">
    <location>
        <begin position="13"/>
        <end position="36"/>
    </location>
</feature>
<evidence type="ECO:0000256" key="1">
    <source>
        <dbReference type="SAM" id="MobiDB-lite"/>
    </source>
</evidence>
<accession>A0A922MDP5</accession>
<reference evidence="2" key="1">
    <citation type="journal article" date="2021" name="G3 (Bethesda)">
        <title>Genome and transcriptome analysis of the beet armyworm Spodoptera exigua reveals targets for pest control. .</title>
        <authorList>
            <person name="Simon S."/>
            <person name="Breeschoten T."/>
            <person name="Jansen H.J."/>
            <person name="Dirks R.P."/>
            <person name="Schranz M.E."/>
            <person name="Ros V.I.D."/>
        </authorList>
    </citation>
    <scope>NUCLEOTIDE SEQUENCE</scope>
    <source>
        <strain evidence="2">TB_SE_WUR_2020</strain>
    </source>
</reference>
<dbReference type="AlphaFoldDB" id="A0A922MDP5"/>
<protein>
    <submittedName>
        <fullName evidence="2">Uncharacterized protein</fullName>
    </submittedName>
</protein>
<comment type="caution">
    <text evidence="2">The sequence shown here is derived from an EMBL/GenBank/DDBJ whole genome shotgun (WGS) entry which is preliminary data.</text>
</comment>
<gene>
    <name evidence="2" type="ORF">HF086_002690</name>
</gene>
<name>A0A922MDP5_SPOEX</name>
<dbReference type="PANTHER" id="PTHR10773">
    <property type="entry name" value="DNA-DIRECTED RNA POLYMERASES I, II, AND III SUBUNIT RPABC2"/>
    <property type="match status" value="1"/>
</dbReference>
<dbReference type="Proteomes" id="UP000814243">
    <property type="component" value="Unassembled WGS sequence"/>
</dbReference>
<organism evidence="2 3">
    <name type="scientific">Spodoptera exigua</name>
    <name type="common">Beet armyworm</name>
    <name type="synonym">Noctua fulgens</name>
    <dbReference type="NCBI Taxonomy" id="7107"/>
    <lineage>
        <taxon>Eukaryota</taxon>
        <taxon>Metazoa</taxon>
        <taxon>Ecdysozoa</taxon>
        <taxon>Arthropoda</taxon>
        <taxon>Hexapoda</taxon>
        <taxon>Insecta</taxon>
        <taxon>Pterygota</taxon>
        <taxon>Neoptera</taxon>
        <taxon>Endopterygota</taxon>
        <taxon>Lepidoptera</taxon>
        <taxon>Glossata</taxon>
        <taxon>Ditrysia</taxon>
        <taxon>Noctuoidea</taxon>
        <taxon>Noctuidae</taxon>
        <taxon>Amphipyrinae</taxon>
        <taxon>Spodoptera</taxon>
    </lineage>
</organism>
<evidence type="ECO:0000313" key="2">
    <source>
        <dbReference type="EMBL" id="KAH9635007.1"/>
    </source>
</evidence>